<dbReference type="PROSITE" id="PS50231">
    <property type="entry name" value="RICIN_B_LECTIN"/>
    <property type="match status" value="1"/>
</dbReference>
<dbReference type="Proteomes" id="UP000002195">
    <property type="component" value="Unassembled WGS sequence"/>
</dbReference>
<feature type="chain" id="PRO_5004249819" evidence="1">
    <location>
        <begin position="22"/>
        <end position="577"/>
    </location>
</feature>
<proteinExistence type="predicted"/>
<dbReference type="PaxDb" id="44689-DDB0186194"/>
<dbReference type="SUPFAM" id="SSF51110">
    <property type="entry name" value="alpha-D-mannose-specific plant lectins"/>
    <property type="match status" value="1"/>
</dbReference>
<keyword evidence="3" id="KW-1185">Reference proteome</keyword>
<name>Q54P52_DICDI</name>
<keyword evidence="1" id="KW-0732">Signal</keyword>
<dbReference type="InParanoid" id="Q54P52"/>
<dbReference type="InterPro" id="IPR036426">
    <property type="entry name" value="Bulb-type_lectin_dom_sf"/>
</dbReference>
<feature type="signal peptide" evidence="1">
    <location>
        <begin position="1"/>
        <end position="21"/>
    </location>
</feature>
<dbReference type="KEGG" id="ddi:DDB_G0284789"/>
<dbReference type="SUPFAM" id="SSF50370">
    <property type="entry name" value="Ricin B-like lectins"/>
    <property type="match status" value="1"/>
</dbReference>
<dbReference type="AlphaFoldDB" id="Q54P52"/>
<dbReference type="eggNOG" id="ENOG502RI9X">
    <property type="taxonomic scope" value="Eukaryota"/>
</dbReference>
<dbReference type="RefSeq" id="XP_638406.1">
    <property type="nucleotide sequence ID" value="XM_633314.1"/>
</dbReference>
<dbReference type="InterPro" id="IPR035992">
    <property type="entry name" value="Ricin_B-like_lectins"/>
</dbReference>
<organism evidence="2 3">
    <name type="scientific">Dictyostelium discoideum</name>
    <name type="common">Social amoeba</name>
    <dbReference type="NCBI Taxonomy" id="44689"/>
    <lineage>
        <taxon>Eukaryota</taxon>
        <taxon>Amoebozoa</taxon>
        <taxon>Evosea</taxon>
        <taxon>Eumycetozoa</taxon>
        <taxon>Dictyostelia</taxon>
        <taxon>Dictyosteliales</taxon>
        <taxon>Dictyosteliaceae</taxon>
        <taxon>Dictyostelium</taxon>
    </lineage>
</organism>
<dbReference type="GeneID" id="8624776"/>
<evidence type="ECO:0000313" key="2">
    <source>
        <dbReference type="EMBL" id="EAL65047.1"/>
    </source>
</evidence>
<accession>Q54P52</accession>
<dbReference type="FunCoup" id="Q54P52">
    <property type="interactions" value="82"/>
</dbReference>
<dbReference type="VEuPathDB" id="AmoebaDB:DDB_G0284789"/>
<dbReference type="EMBL" id="AAFI02000071">
    <property type="protein sequence ID" value="EAL65047.1"/>
    <property type="molecule type" value="Genomic_DNA"/>
</dbReference>
<reference evidence="2 3" key="1">
    <citation type="journal article" date="2005" name="Nature">
        <title>The genome of the social amoeba Dictyostelium discoideum.</title>
        <authorList>
            <consortium name="The Dictyostelium discoideum Sequencing Consortium"/>
            <person name="Eichinger L."/>
            <person name="Pachebat J.A."/>
            <person name="Glockner G."/>
            <person name="Rajandream M.A."/>
            <person name="Sucgang R."/>
            <person name="Berriman M."/>
            <person name="Song J."/>
            <person name="Olsen R."/>
            <person name="Szafranski K."/>
            <person name="Xu Q."/>
            <person name="Tunggal B."/>
            <person name="Kummerfeld S."/>
            <person name="Madera M."/>
            <person name="Konfortov B.A."/>
            <person name="Rivero F."/>
            <person name="Bankier A.T."/>
            <person name="Lehmann R."/>
            <person name="Hamlin N."/>
            <person name="Davies R."/>
            <person name="Gaudet P."/>
            <person name="Fey P."/>
            <person name="Pilcher K."/>
            <person name="Chen G."/>
            <person name="Saunders D."/>
            <person name="Sodergren E."/>
            <person name="Davis P."/>
            <person name="Kerhornou A."/>
            <person name="Nie X."/>
            <person name="Hall N."/>
            <person name="Anjard C."/>
            <person name="Hemphill L."/>
            <person name="Bason N."/>
            <person name="Farbrother P."/>
            <person name="Desany B."/>
            <person name="Just E."/>
            <person name="Morio T."/>
            <person name="Rost R."/>
            <person name="Churcher C."/>
            <person name="Cooper J."/>
            <person name="Haydock S."/>
            <person name="van Driessche N."/>
            <person name="Cronin A."/>
            <person name="Goodhead I."/>
            <person name="Muzny D."/>
            <person name="Mourier T."/>
            <person name="Pain A."/>
            <person name="Lu M."/>
            <person name="Harper D."/>
            <person name="Lindsay R."/>
            <person name="Hauser H."/>
            <person name="James K."/>
            <person name="Quiles M."/>
            <person name="Madan Babu M."/>
            <person name="Saito T."/>
            <person name="Buchrieser C."/>
            <person name="Wardroper A."/>
            <person name="Felder M."/>
            <person name="Thangavelu M."/>
            <person name="Johnson D."/>
            <person name="Knights A."/>
            <person name="Loulseged H."/>
            <person name="Mungall K."/>
            <person name="Oliver K."/>
            <person name="Price C."/>
            <person name="Quail M.A."/>
            <person name="Urushihara H."/>
            <person name="Hernandez J."/>
            <person name="Rabbinowitsch E."/>
            <person name="Steffen D."/>
            <person name="Sanders M."/>
            <person name="Ma J."/>
            <person name="Kohara Y."/>
            <person name="Sharp S."/>
            <person name="Simmonds M."/>
            <person name="Spiegler S."/>
            <person name="Tivey A."/>
            <person name="Sugano S."/>
            <person name="White B."/>
            <person name="Walker D."/>
            <person name="Woodward J."/>
            <person name="Winckler T."/>
            <person name="Tanaka Y."/>
            <person name="Shaulsky G."/>
            <person name="Schleicher M."/>
            <person name="Weinstock G."/>
            <person name="Rosenthal A."/>
            <person name="Cox E.C."/>
            <person name="Chisholm R.L."/>
            <person name="Gibbs R."/>
            <person name="Loomis W.F."/>
            <person name="Platzer M."/>
            <person name="Kay R.R."/>
            <person name="Williams J."/>
            <person name="Dear P.H."/>
            <person name="Noegel A.A."/>
            <person name="Barrell B."/>
            <person name="Kuspa A."/>
        </authorList>
    </citation>
    <scope>NUCLEOTIDE SEQUENCE [LARGE SCALE GENOMIC DNA]</scope>
    <source>
        <strain evidence="2 3">AX4</strain>
    </source>
</reference>
<evidence type="ECO:0000256" key="1">
    <source>
        <dbReference type="SAM" id="SignalP"/>
    </source>
</evidence>
<dbReference type="OMA" id="THRFAND"/>
<evidence type="ECO:0000313" key="3">
    <source>
        <dbReference type="Proteomes" id="UP000002195"/>
    </source>
</evidence>
<protein>
    <submittedName>
        <fullName evidence="2">Uncharacterized protein</fullName>
    </submittedName>
</protein>
<gene>
    <name evidence="2" type="ORF">DDB_G0284789</name>
</gene>
<dbReference type="Gene3D" id="2.80.10.50">
    <property type="match status" value="1"/>
</dbReference>
<dbReference type="HOGENOM" id="CLU_472863_0_0_1"/>
<comment type="caution">
    <text evidence="2">The sequence shown here is derived from an EMBL/GenBank/DDBJ whole genome shotgun (WGS) entry which is preliminary data.</text>
</comment>
<sequence length="577" mass="66074">MKQLFLFIYLIFVYLINTSFCQVYPSGEIKDIQGNCLTSPNNVGEIITIENCFDSQSTNKSQQQWIFSLGNKNVPTLQSLNGLCAEISNNNLITIQCTTIYKSSSFLSVRYIEGSFIIKSVMSQSCLQSPFKIGESPFFTYNCDADENQKFFIDLTSKSFLKFNTDCTLTISDDNSVLWKNVDEPPSVCKPSAVLKLHNDGKLCIYNHENNPVSSWCSDSKSLGGRYYHMVLMEKVRWGLVIQSENGAMVWAKWGESIYPDANYNLIPGSYFDENYGINTNKYITNGRDFLYFNIKYGLQYFIGNPNMQGIPNRAWSSIPEPSYGERPVTLTLYINNDNVTIQGKKIIEIKTRDLTGWKHILIDVTLWNTQIPLKGCKFIHLPILNQNDYDNWGWVIKNKGLKIIYGNFNYQPTKISSSNNFLIGSPTNPLNPTKQLYSDILKFELRPDGVLEFRNLITGELLFPYSYSSVLIPTSGNGTNQCPNRKYLGYWDNDNNLSIKVVGCEKYRDTCNKTDSIQCRSNPQLCNENDNNKCFTYFTFFPNCYQFGQASLVIQYGLPEIMFISYDNILVSNYLY</sequence>
<dbReference type="Gene3D" id="2.90.10.10">
    <property type="entry name" value="Bulb-type lectin domain"/>
    <property type="match status" value="1"/>
</dbReference>